<organism evidence="2 3">
    <name type="scientific">Pediococcus acidilactici</name>
    <dbReference type="NCBI Taxonomy" id="1254"/>
    <lineage>
        <taxon>Bacteria</taxon>
        <taxon>Bacillati</taxon>
        <taxon>Bacillota</taxon>
        <taxon>Bacilli</taxon>
        <taxon>Lactobacillales</taxon>
        <taxon>Lactobacillaceae</taxon>
        <taxon>Pediococcus</taxon>
        <taxon>Pediococcus acidilactici group</taxon>
    </lineage>
</organism>
<evidence type="ECO:0000313" key="2">
    <source>
        <dbReference type="EMBL" id="MDV2620367.1"/>
    </source>
</evidence>
<dbReference type="InterPro" id="IPR010697">
    <property type="entry name" value="YspA"/>
</dbReference>
<sequence length="183" mass="21340">MSRLWLTGYRSYELGIFSDSDPKLKVIKFALKNRLIEKIETGTTWVIAGPQLGTEQWGLMVANELKKDYPELQTAMMAPFADFGQQWKSEKQEQLAALKAKVDFYGQVSDLPYKNPQQLKNYQSFMLEHTDEALLLYDSEREGKTKYDLMAIQRYQNQNAYDLTTIDFYDLEDEANTYAENQE</sequence>
<evidence type="ECO:0000256" key="1">
    <source>
        <dbReference type="HAMAP-Rule" id="MF_01575"/>
    </source>
</evidence>
<protein>
    <recommendedName>
        <fullName evidence="1">UPF0398 protein R0G89_01265</fullName>
    </recommendedName>
</protein>
<reference evidence="2" key="2">
    <citation type="submission" date="2023-10" db="EMBL/GenBank/DDBJ databases">
        <authorList>
            <person name="Khurajog B."/>
        </authorList>
    </citation>
    <scope>NUCLEOTIDE SEQUENCE</scope>
    <source>
        <strain evidence="2">BF9</strain>
    </source>
</reference>
<accession>A0AAN5Y992</accession>
<dbReference type="PANTHER" id="PTHR38440">
    <property type="entry name" value="UPF0398 PROTEIN YPSA"/>
    <property type="match status" value="1"/>
</dbReference>
<dbReference type="HAMAP" id="MF_01575">
    <property type="entry name" value="UPF0398"/>
    <property type="match status" value="1"/>
</dbReference>
<dbReference type="AlphaFoldDB" id="A0AAN5Y992"/>
<dbReference type="Gene3D" id="3.40.50.450">
    <property type="match status" value="1"/>
</dbReference>
<comment type="similarity">
    <text evidence="1">Belongs to the UPF0398 family.</text>
</comment>
<dbReference type="GeneID" id="57365862"/>
<proteinExistence type="inferred from homology"/>
<dbReference type="Pfam" id="PF06908">
    <property type="entry name" value="YpsA"/>
    <property type="match status" value="1"/>
</dbReference>
<dbReference type="RefSeq" id="WP_008840921.1">
    <property type="nucleotide sequence ID" value="NZ_CP018763.1"/>
</dbReference>
<dbReference type="Proteomes" id="UP001280897">
    <property type="component" value="Unassembled WGS sequence"/>
</dbReference>
<comment type="caution">
    <text evidence="2">The sequence shown here is derived from an EMBL/GenBank/DDBJ whole genome shotgun (WGS) entry which is preliminary data.</text>
</comment>
<dbReference type="EMBL" id="JAWJAV010000001">
    <property type="protein sequence ID" value="MDV2620367.1"/>
    <property type="molecule type" value="Genomic_DNA"/>
</dbReference>
<gene>
    <name evidence="2" type="ORF">R0G89_01265</name>
</gene>
<reference evidence="2" key="1">
    <citation type="journal article" date="2023" name="PeerJ">
        <title>Selection and evaluation of lactic acid bacteria from chicken feces in Thailand as potential probiotics.</title>
        <authorList>
            <person name="Khurajog B."/>
            <person name="Disastra Y."/>
            <person name="Lawwyne L.D."/>
            <person name="Sirichokchatchawan W."/>
            <person name="Niyomtham W."/>
            <person name="Yindee J."/>
            <person name="Hampson D.J."/>
            <person name="Prapasarakul N."/>
        </authorList>
    </citation>
    <scope>NUCLEOTIDE SEQUENCE</scope>
    <source>
        <strain evidence="2">BF9</strain>
    </source>
</reference>
<evidence type="ECO:0000313" key="3">
    <source>
        <dbReference type="Proteomes" id="UP001280897"/>
    </source>
</evidence>
<name>A0AAN5Y992_PEDAC</name>
<dbReference type="PANTHER" id="PTHR38440:SF1">
    <property type="entry name" value="UPF0398 PROTEIN SPR0331"/>
    <property type="match status" value="1"/>
</dbReference>
<dbReference type="PIRSF" id="PIRSF021290">
    <property type="entry name" value="DUF1273"/>
    <property type="match status" value="1"/>
</dbReference>
<dbReference type="NCBIfam" id="NF010181">
    <property type="entry name" value="PRK13660.1"/>
    <property type="match status" value="1"/>
</dbReference>
<dbReference type="SUPFAM" id="SSF102405">
    <property type="entry name" value="MCP/YpsA-like"/>
    <property type="match status" value="1"/>
</dbReference>